<proteinExistence type="predicted"/>
<dbReference type="AlphaFoldDB" id="A0A814M876"/>
<dbReference type="Proteomes" id="UP000677228">
    <property type="component" value="Unassembled WGS sequence"/>
</dbReference>
<evidence type="ECO:0000313" key="2">
    <source>
        <dbReference type="EMBL" id="CAF0873057.1"/>
    </source>
</evidence>
<dbReference type="Proteomes" id="UP000663829">
    <property type="component" value="Unassembled WGS sequence"/>
</dbReference>
<dbReference type="Proteomes" id="UP000682733">
    <property type="component" value="Unassembled WGS sequence"/>
</dbReference>
<keyword evidence="6" id="KW-1185">Reference proteome</keyword>
<dbReference type="EMBL" id="CAJOBA010002744">
    <property type="protein sequence ID" value="CAF3657836.1"/>
    <property type="molecule type" value="Genomic_DNA"/>
</dbReference>
<feature type="compositionally biased region" description="Acidic residues" evidence="1">
    <location>
        <begin position="68"/>
        <end position="80"/>
    </location>
</feature>
<organism evidence="3 6">
    <name type="scientific">Didymodactylos carnosus</name>
    <dbReference type="NCBI Taxonomy" id="1234261"/>
    <lineage>
        <taxon>Eukaryota</taxon>
        <taxon>Metazoa</taxon>
        <taxon>Spiralia</taxon>
        <taxon>Gnathifera</taxon>
        <taxon>Rotifera</taxon>
        <taxon>Eurotatoria</taxon>
        <taxon>Bdelloidea</taxon>
        <taxon>Philodinida</taxon>
        <taxon>Philodinidae</taxon>
        <taxon>Didymodactylos</taxon>
    </lineage>
</organism>
<comment type="caution">
    <text evidence="3">The sequence shown here is derived from an EMBL/GenBank/DDBJ whole genome shotgun (WGS) entry which is preliminary data.</text>
</comment>
<dbReference type="PANTHER" id="PTHR24114">
    <property type="entry name" value="LEUCINE RICH REPEAT FAMILY PROTEIN"/>
    <property type="match status" value="1"/>
</dbReference>
<dbReference type="PANTHER" id="PTHR24114:SF50">
    <property type="entry name" value="RNI-LIKE PROTEIN"/>
    <property type="match status" value="1"/>
</dbReference>
<evidence type="ECO:0000313" key="5">
    <source>
        <dbReference type="EMBL" id="CAF3842592.1"/>
    </source>
</evidence>
<dbReference type="Pfam" id="PF13516">
    <property type="entry name" value="LRR_6"/>
    <property type="match status" value="3"/>
</dbReference>
<dbReference type="InterPro" id="IPR052394">
    <property type="entry name" value="LRR-containing"/>
</dbReference>
<dbReference type="SUPFAM" id="SSF52047">
    <property type="entry name" value="RNI-like"/>
    <property type="match status" value="1"/>
</dbReference>
<protein>
    <submittedName>
        <fullName evidence="3">Uncharacterized protein</fullName>
    </submittedName>
</protein>
<sequence>MSEVRARAMALTDPTRPEVTAFFKSVHRSTAYGVHRLPAVSSSEDEDDDDHIDEPQCQQTSTAILPDESYDTDLDSDDDDESKKQKDFTSKGLYLTNCDKNTVIPSSSFLKLIDNELSTSVDIRYSSIKPLDIKAMIPSLRMSTTITKLDLSGNGFGSLGAVYIAKLIKDSEYIIELNLSYNDIGLKGCQALCPALRTCDTIRTLILDGNRLNDECAVHLAELLTVHEYLLYVSLAKNLFEGVSAASLFAVALSDNQSIEHFNISFNHFQQKTTGVFVLFLSKNFRLRTLDLSYSSFGLDASKAFSMAMKTKNTQLEELDLSSNLIDDECAKYLASVVSTNESLKILKLMGNPLSINGCYILLKPLVTMPTSQLETIDIRDISIKSKALASLAMDLEDRFPKLVIKRGEKIDYPPIK</sequence>
<dbReference type="EMBL" id="CAJOBC010004839">
    <property type="protein sequence ID" value="CAF3842592.1"/>
    <property type="molecule type" value="Genomic_DNA"/>
</dbReference>
<gene>
    <name evidence="3" type="ORF">GPM918_LOCUS17528</name>
    <name evidence="2" type="ORF">OVA965_LOCUS8233</name>
    <name evidence="5" type="ORF">SRO942_LOCUS17526</name>
    <name evidence="4" type="ORF">TMI583_LOCUS8229</name>
</gene>
<feature type="region of interest" description="Disordered" evidence="1">
    <location>
        <begin position="34"/>
        <end position="86"/>
    </location>
</feature>
<dbReference type="EMBL" id="CAJNOK010002742">
    <property type="protein sequence ID" value="CAF0873057.1"/>
    <property type="molecule type" value="Genomic_DNA"/>
</dbReference>
<evidence type="ECO:0000313" key="3">
    <source>
        <dbReference type="EMBL" id="CAF1076106.1"/>
    </source>
</evidence>
<dbReference type="SMART" id="SM00368">
    <property type="entry name" value="LRR_RI"/>
    <property type="match status" value="6"/>
</dbReference>
<reference evidence="3" key="1">
    <citation type="submission" date="2021-02" db="EMBL/GenBank/DDBJ databases">
        <authorList>
            <person name="Nowell W R."/>
        </authorList>
    </citation>
    <scope>NUCLEOTIDE SEQUENCE</scope>
</reference>
<dbReference type="OrthoDB" id="120976at2759"/>
<dbReference type="Gene3D" id="3.80.10.10">
    <property type="entry name" value="Ribonuclease Inhibitor"/>
    <property type="match status" value="2"/>
</dbReference>
<dbReference type="InterPro" id="IPR001611">
    <property type="entry name" value="Leu-rich_rpt"/>
</dbReference>
<accession>A0A814M876</accession>
<dbReference type="InterPro" id="IPR032675">
    <property type="entry name" value="LRR_dom_sf"/>
</dbReference>
<feature type="compositionally biased region" description="Acidic residues" evidence="1">
    <location>
        <begin position="43"/>
        <end position="52"/>
    </location>
</feature>
<dbReference type="Proteomes" id="UP000681722">
    <property type="component" value="Unassembled WGS sequence"/>
</dbReference>
<evidence type="ECO:0000313" key="6">
    <source>
        <dbReference type="Proteomes" id="UP000663829"/>
    </source>
</evidence>
<evidence type="ECO:0000313" key="4">
    <source>
        <dbReference type="EMBL" id="CAF3657836.1"/>
    </source>
</evidence>
<evidence type="ECO:0000256" key="1">
    <source>
        <dbReference type="SAM" id="MobiDB-lite"/>
    </source>
</evidence>
<dbReference type="EMBL" id="CAJNOQ010004839">
    <property type="protein sequence ID" value="CAF1076106.1"/>
    <property type="molecule type" value="Genomic_DNA"/>
</dbReference>
<name>A0A814M876_9BILA</name>